<dbReference type="Pfam" id="PF20434">
    <property type="entry name" value="BD-FAE"/>
    <property type="match status" value="1"/>
</dbReference>
<dbReference type="PANTHER" id="PTHR48081">
    <property type="entry name" value="AB HYDROLASE SUPERFAMILY PROTEIN C4A8.06C"/>
    <property type="match status" value="1"/>
</dbReference>
<reference evidence="3 4" key="1">
    <citation type="submission" date="2019-04" db="EMBL/GenBank/DDBJ databases">
        <title>Pedobacter sp. AR-3-17 sp. nov., isolated from Arctic soil.</title>
        <authorList>
            <person name="Dahal R.H."/>
            <person name="Kim D.-U."/>
        </authorList>
    </citation>
    <scope>NUCLEOTIDE SEQUENCE [LARGE SCALE GENOMIC DNA]</scope>
    <source>
        <strain evidence="3 4">AR-3-17</strain>
    </source>
</reference>
<gene>
    <name evidence="3" type="ORF">FA046_10945</name>
</gene>
<evidence type="ECO:0000259" key="2">
    <source>
        <dbReference type="Pfam" id="PF20434"/>
    </source>
</evidence>
<dbReference type="InterPro" id="IPR049492">
    <property type="entry name" value="BD-FAE-like_dom"/>
</dbReference>
<dbReference type="AlphaFoldDB" id="A0A4U1BZ22"/>
<dbReference type="EMBL" id="SWBP01000003">
    <property type="protein sequence ID" value="TKB97859.1"/>
    <property type="molecule type" value="Genomic_DNA"/>
</dbReference>
<evidence type="ECO:0000256" key="1">
    <source>
        <dbReference type="ARBA" id="ARBA00022801"/>
    </source>
</evidence>
<dbReference type="Proteomes" id="UP000308181">
    <property type="component" value="Unassembled WGS sequence"/>
</dbReference>
<evidence type="ECO:0000313" key="3">
    <source>
        <dbReference type="EMBL" id="TKB97859.1"/>
    </source>
</evidence>
<dbReference type="PANTHER" id="PTHR48081:SF33">
    <property type="entry name" value="KYNURENINE FORMAMIDASE"/>
    <property type="match status" value="1"/>
</dbReference>
<proteinExistence type="predicted"/>
<keyword evidence="1 3" id="KW-0378">Hydrolase</keyword>
<comment type="caution">
    <text evidence="3">The sequence shown here is derived from an EMBL/GenBank/DDBJ whole genome shotgun (WGS) entry which is preliminary data.</text>
</comment>
<dbReference type="SUPFAM" id="SSF53474">
    <property type="entry name" value="alpha/beta-Hydrolases"/>
    <property type="match status" value="1"/>
</dbReference>
<name>A0A4U1BZ22_9SPHI</name>
<keyword evidence="4" id="KW-1185">Reference proteome</keyword>
<dbReference type="GO" id="GO:0004061">
    <property type="term" value="F:arylformamidase activity"/>
    <property type="evidence" value="ECO:0007669"/>
    <property type="project" value="TreeGrafter"/>
</dbReference>
<feature type="domain" description="BD-FAE-like" evidence="2">
    <location>
        <begin position="38"/>
        <end position="141"/>
    </location>
</feature>
<dbReference type="Gene3D" id="3.40.50.1820">
    <property type="entry name" value="alpha/beta hydrolase"/>
    <property type="match status" value="1"/>
</dbReference>
<sequence>MRAIVLISAFLISFISAFAGIKKEKDLAYADAGQANLLDVYYADEVEKEKDVIVFIHGGSWNRGSKDIYWFLGNNFARKNKVAVIINYPLSPAAQYKEMAFACAKALAWVKSNIAKYGGNPNKIFLMGHSAGAHLAALINQDPQYFAAAKIENPIKGVILNDPFGLDIHDYIKAQINTTDKYIPGFLKVFSDDEKNWIAASPIFTVNQITNPYQLFLGGKTYPSIKIQTPAFYQALKENRKEVYFQRIKNKKHVAMISHMVFGWNNLYDEIIGFMNKY</sequence>
<organism evidence="3 4">
    <name type="scientific">Pedobacter cryophilus</name>
    <dbReference type="NCBI Taxonomy" id="2571271"/>
    <lineage>
        <taxon>Bacteria</taxon>
        <taxon>Pseudomonadati</taxon>
        <taxon>Bacteroidota</taxon>
        <taxon>Sphingobacteriia</taxon>
        <taxon>Sphingobacteriales</taxon>
        <taxon>Sphingobacteriaceae</taxon>
        <taxon>Pedobacter</taxon>
    </lineage>
</organism>
<dbReference type="InterPro" id="IPR050300">
    <property type="entry name" value="GDXG_lipolytic_enzyme"/>
</dbReference>
<dbReference type="OrthoDB" id="9777975at2"/>
<evidence type="ECO:0000313" key="4">
    <source>
        <dbReference type="Proteomes" id="UP000308181"/>
    </source>
</evidence>
<dbReference type="InterPro" id="IPR029058">
    <property type="entry name" value="AB_hydrolase_fold"/>
</dbReference>
<protein>
    <submittedName>
        <fullName evidence="3">Alpha/beta hydrolase</fullName>
    </submittedName>
</protein>
<dbReference type="RefSeq" id="WP_136826437.1">
    <property type="nucleotide sequence ID" value="NZ_SWBP01000003.1"/>
</dbReference>
<accession>A0A4U1BZ22</accession>